<dbReference type="Gene3D" id="3.30.360.10">
    <property type="entry name" value="Dihydrodipicolinate Reductase, domain 2"/>
    <property type="match status" value="1"/>
</dbReference>
<evidence type="ECO:0000256" key="4">
    <source>
        <dbReference type="ARBA" id="ARBA00022490"/>
    </source>
</evidence>
<evidence type="ECO:0000256" key="3">
    <source>
        <dbReference type="ARBA" id="ARBA00013119"/>
    </source>
</evidence>
<name>G3I5G2_CRIGR</name>
<evidence type="ECO:0000256" key="2">
    <source>
        <dbReference type="ARBA" id="ARBA00007406"/>
    </source>
</evidence>
<dbReference type="GO" id="GO:0005829">
    <property type="term" value="C:cytosol"/>
    <property type="evidence" value="ECO:0007669"/>
    <property type="project" value="TreeGrafter"/>
</dbReference>
<dbReference type="Proteomes" id="UP000001075">
    <property type="component" value="Unassembled WGS sequence"/>
</dbReference>
<evidence type="ECO:0000256" key="1">
    <source>
        <dbReference type="ARBA" id="ARBA00004869"/>
    </source>
</evidence>
<dbReference type="GO" id="GO:0006096">
    <property type="term" value="P:glycolytic process"/>
    <property type="evidence" value="ECO:0007669"/>
    <property type="project" value="UniProtKB-KW"/>
</dbReference>
<dbReference type="SUPFAM" id="SSF51735">
    <property type="entry name" value="NAD(P)-binding Rossmann-fold domains"/>
    <property type="match status" value="1"/>
</dbReference>
<dbReference type="PANTHER" id="PTHR10836">
    <property type="entry name" value="GLYCERALDEHYDE 3-PHOSPHATE DEHYDROGENASE"/>
    <property type="match status" value="1"/>
</dbReference>
<proteinExistence type="inferred from homology"/>
<evidence type="ECO:0000313" key="10">
    <source>
        <dbReference type="Proteomes" id="UP000001075"/>
    </source>
</evidence>
<reference evidence="10" key="1">
    <citation type="journal article" date="2011" name="Nat. Biotechnol.">
        <title>The genomic sequence of the Chinese hamster ovary (CHO)-K1 cell line.</title>
        <authorList>
            <person name="Xu X."/>
            <person name="Nagarajan H."/>
            <person name="Lewis N.E."/>
            <person name="Pan S."/>
            <person name="Cai Z."/>
            <person name="Liu X."/>
            <person name="Chen W."/>
            <person name="Xie M."/>
            <person name="Wang W."/>
            <person name="Hammond S."/>
            <person name="Andersen M.R."/>
            <person name="Neff N."/>
            <person name="Passarelli B."/>
            <person name="Koh W."/>
            <person name="Fan H.C."/>
            <person name="Wang J."/>
            <person name="Gui Y."/>
            <person name="Lee K.H."/>
            <person name="Betenbaugh M.J."/>
            <person name="Quake S.R."/>
            <person name="Famili I."/>
            <person name="Palsson B.O."/>
            <person name="Wang J."/>
        </authorList>
    </citation>
    <scope>NUCLEOTIDE SEQUENCE [LARGE SCALE GENOMIC DNA]</scope>
    <source>
        <strain evidence="10">CHO K1 cell line</strain>
    </source>
</reference>
<evidence type="ECO:0000313" key="9">
    <source>
        <dbReference type="EMBL" id="EGW09770.1"/>
    </source>
</evidence>
<comment type="catalytic activity">
    <reaction evidence="8">
        <text>D-glyceraldehyde 3-phosphate + phosphate + NAD(+) = (2R)-3-phospho-glyceroyl phosphate + NADH + H(+)</text>
        <dbReference type="Rhea" id="RHEA:10300"/>
        <dbReference type="ChEBI" id="CHEBI:15378"/>
        <dbReference type="ChEBI" id="CHEBI:43474"/>
        <dbReference type="ChEBI" id="CHEBI:57540"/>
        <dbReference type="ChEBI" id="CHEBI:57604"/>
        <dbReference type="ChEBI" id="CHEBI:57945"/>
        <dbReference type="ChEBI" id="CHEBI:59776"/>
        <dbReference type="EC" id="1.2.1.12"/>
    </reaction>
</comment>
<dbReference type="AlphaFoldDB" id="G3I5G2"/>
<sequence>MEKAGGHLKYEAKMVIISVPSFDIPKFVMGVKHSKYDSSPQNVHNAFCATNCLCLALLDKIIHDNFGIVEGLVAIVHAFLHCHPEDCVWPL</sequence>
<comment type="similarity">
    <text evidence="2">Belongs to the glyceraldehyde-3-phosphate dehydrogenase family.</text>
</comment>
<evidence type="ECO:0000256" key="5">
    <source>
        <dbReference type="ARBA" id="ARBA00023002"/>
    </source>
</evidence>
<comment type="pathway">
    <text evidence="1">Carbohydrate degradation; glycolysis; pyruvate from D-glyceraldehyde 3-phosphate: step 1/5.</text>
</comment>
<accession>G3I5G2</accession>
<dbReference type="EC" id="1.2.1.12" evidence="3"/>
<keyword evidence="4" id="KW-0963">Cytoplasm</keyword>
<protein>
    <recommendedName>
        <fullName evidence="3">glyceraldehyde-3-phosphate dehydrogenase (phosphorylating)</fullName>
        <ecNumber evidence="3">1.2.1.12</ecNumber>
    </recommendedName>
</protein>
<dbReference type="InterPro" id="IPR036291">
    <property type="entry name" value="NAD(P)-bd_dom_sf"/>
</dbReference>
<evidence type="ECO:0000256" key="7">
    <source>
        <dbReference type="ARBA" id="ARBA00023152"/>
    </source>
</evidence>
<dbReference type="Gene3D" id="3.40.50.720">
    <property type="entry name" value="NAD(P)-binding Rossmann-like Domain"/>
    <property type="match status" value="1"/>
</dbReference>
<dbReference type="InParanoid" id="G3I5G2"/>
<dbReference type="EMBL" id="JH001298">
    <property type="protein sequence ID" value="EGW09770.1"/>
    <property type="molecule type" value="Genomic_DNA"/>
</dbReference>
<evidence type="ECO:0000256" key="8">
    <source>
        <dbReference type="ARBA" id="ARBA00047698"/>
    </source>
</evidence>
<keyword evidence="5" id="KW-0560">Oxidoreductase</keyword>
<keyword evidence="6" id="KW-0520">NAD</keyword>
<evidence type="ECO:0000256" key="6">
    <source>
        <dbReference type="ARBA" id="ARBA00023027"/>
    </source>
</evidence>
<dbReference type="PANTHER" id="PTHR10836:SF111">
    <property type="entry name" value="GLYCERALDEHYDE-3-PHOSPHATE DEHYDROGENASE"/>
    <property type="match status" value="1"/>
</dbReference>
<gene>
    <name evidence="9" type="ORF">I79_018710</name>
</gene>
<dbReference type="InterPro" id="IPR020831">
    <property type="entry name" value="GlycerAld/Erythrose_P_DH"/>
</dbReference>
<organism evidence="9 10">
    <name type="scientific">Cricetulus griseus</name>
    <name type="common">Chinese hamster</name>
    <name type="synonym">Cricetulus barabensis griseus</name>
    <dbReference type="NCBI Taxonomy" id="10029"/>
    <lineage>
        <taxon>Eukaryota</taxon>
        <taxon>Metazoa</taxon>
        <taxon>Chordata</taxon>
        <taxon>Craniata</taxon>
        <taxon>Vertebrata</taxon>
        <taxon>Euteleostomi</taxon>
        <taxon>Mammalia</taxon>
        <taxon>Eutheria</taxon>
        <taxon>Euarchontoglires</taxon>
        <taxon>Glires</taxon>
        <taxon>Rodentia</taxon>
        <taxon>Myomorpha</taxon>
        <taxon>Muroidea</taxon>
        <taxon>Cricetidae</taxon>
        <taxon>Cricetinae</taxon>
        <taxon>Cricetulus</taxon>
    </lineage>
</organism>
<keyword evidence="7" id="KW-0324">Glycolysis</keyword>
<dbReference type="STRING" id="10029.G3I5G2"/>
<dbReference type="GO" id="GO:0004365">
    <property type="term" value="F:glyceraldehyde-3-phosphate dehydrogenase (NAD+) (phosphorylating) activity"/>
    <property type="evidence" value="ECO:0007669"/>
    <property type="project" value="UniProtKB-EC"/>
</dbReference>